<dbReference type="InterPro" id="IPR008962">
    <property type="entry name" value="PapD-like_sf"/>
</dbReference>
<dbReference type="RefSeq" id="WP_169211367.1">
    <property type="nucleotide sequence ID" value="NZ_JAATNW010000006.1"/>
</dbReference>
<protein>
    <submittedName>
        <fullName evidence="1">Molecular chaperone</fullName>
    </submittedName>
</protein>
<gene>
    <name evidence="1" type="ORF">HCJ96_12320</name>
</gene>
<evidence type="ECO:0000313" key="2">
    <source>
        <dbReference type="Proteomes" id="UP000709336"/>
    </source>
</evidence>
<evidence type="ECO:0000313" key="1">
    <source>
        <dbReference type="EMBL" id="NMH60813.1"/>
    </source>
</evidence>
<name>A0ABX1R2X2_9ALTE</name>
<comment type="caution">
    <text evidence="1">The sequence shown here is derived from an EMBL/GenBank/DDBJ whole genome shotgun (WGS) entry which is preliminary data.</text>
</comment>
<dbReference type="Proteomes" id="UP000709336">
    <property type="component" value="Unassembled WGS sequence"/>
</dbReference>
<accession>A0ABX1R2X2</accession>
<reference evidence="1 2" key="1">
    <citation type="submission" date="2020-03" db="EMBL/GenBank/DDBJ databases">
        <title>Alteromonas ponticola sp. nov., isolated from seawater.</title>
        <authorList>
            <person name="Yoon J.-H."/>
            <person name="Kim Y.-O."/>
        </authorList>
    </citation>
    <scope>NUCLEOTIDE SEQUENCE [LARGE SCALE GENOMIC DNA]</scope>
    <source>
        <strain evidence="1 2">MYP5</strain>
    </source>
</reference>
<keyword evidence="2" id="KW-1185">Reference proteome</keyword>
<sequence>MLVATRVLILFLILFPFVASANITLSKYRLYFDSNDRAEALQLRNVGSADAQFTAELTLSAMTEEGEVYSVFELDNAATPLIRYSPKRGTIAPGQRQALRFALRKPAGLADGEYRAVLKLTSSVPTSGTGAVTLSSKLAYSIPIVVRHGRLNATTSLTNPQIVMSQGTPHIQLWQTRQGNRSLFGNFTVSDDKGNEVGVLNGVATYLPLEKRKVLIPLNSDYRGPVTITFTENENYGGNANATLDYVIN</sequence>
<proteinExistence type="predicted"/>
<organism evidence="1 2">
    <name type="scientific">Alteromonas ponticola</name>
    <dbReference type="NCBI Taxonomy" id="2720613"/>
    <lineage>
        <taxon>Bacteria</taxon>
        <taxon>Pseudomonadati</taxon>
        <taxon>Pseudomonadota</taxon>
        <taxon>Gammaproteobacteria</taxon>
        <taxon>Alteromonadales</taxon>
        <taxon>Alteromonadaceae</taxon>
        <taxon>Alteromonas/Salinimonas group</taxon>
        <taxon>Alteromonas</taxon>
    </lineage>
</organism>
<dbReference type="EMBL" id="JAATNW010000006">
    <property type="protein sequence ID" value="NMH60813.1"/>
    <property type="molecule type" value="Genomic_DNA"/>
</dbReference>
<dbReference type="SUPFAM" id="SSF49354">
    <property type="entry name" value="PapD-like"/>
    <property type="match status" value="1"/>
</dbReference>